<gene>
    <name evidence="7" type="ORF">C8P67_11517</name>
</gene>
<protein>
    <recommendedName>
        <fullName evidence="6">Nodulation protein L</fullName>
    </recommendedName>
</protein>
<evidence type="ECO:0000313" key="8">
    <source>
        <dbReference type="Proteomes" id="UP000257136"/>
    </source>
</evidence>
<comment type="similarity">
    <text evidence="1">Belongs to the transferase hexapeptide repeat family.</text>
</comment>
<comment type="function">
    <text evidence="5">Acetyltransferase implicated in the O-acetylation of Nod factors.</text>
</comment>
<dbReference type="EMBL" id="QUNI01000015">
    <property type="protein sequence ID" value="REG92176.1"/>
    <property type="molecule type" value="Genomic_DNA"/>
</dbReference>
<dbReference type="PANTHER" id="PTHR23416:SF23">
    <property type="entry name" value="ACETYLTRANSFERASE C18B11.09C-RELATED"/>
    <property type="match status" value="1"/>
</dbReference>
<evidence type="ECO:0000256" key="4">
    <source>
        <dbReference type="ARBA" id="ARBA00023315"/>
    </source>
</evidence>
<keyword evidence="4" id="KW-0012">Acyltransferase</keyword>
<comment type="caution">
    <text evidence="7">The sequence shown here is derived from an EMBL/GenBank/DDBJ whole genome shotgun (WGS) entry which is preliminary data.</text>
</comment>
<dbReference type="GO" id="GO:0008374">
    <property type="term" value="F:O-acyltransferase activity"/>
    <property type="evidence" value="ECO:0007669"/>
    <property type="project" value="TreeGrafter"/>
</dbReference>
<dbReference type="Pfam" id="PF00132">
    <property type="entry name" value="Hexapep"/>
    <property type="match status" value="1"/>
</dbReference>
<dbReference type="CDD" id="cd03357">
    <property type="entry name" value="LbH_MAT_GAT"/>
    <property type="match status" value="1"/>
</dbReference>
<proteinExistence type="inferred from homology"/>
<organism evidence="7 8">
    <name type="scientific">Flavobacterium aquicola</name>
    <dbReference type="NCBI Taxonomy" id="1682742"/>
    <lineage>
        <taxon>Bacteria</taxon>
        <taxon>Pseudomonadati</taxon>
        <taxon>Bacteroidota</taxon>
        <taxon>Flavobacteriia</taxon>
        <taxon>Flavobacteriales</taxon>
        <taxon>Flavobacteriaceae</taxon>
        <taxon>Flavobacterium</taxon>
    </lineage>
</organism>
<dbReference type="PROSITE" id="PS00101">
    <property type="entry name" value="HEXAPEP_TRANSFERASES"/>
    <property type="match status" value="1"/>
</dbReference>
<evidence type="ECO:0000256" key="1">
    <source>
        <dbReference type="ARBA" id="ARBA00007274"/>
    </source>
</evidence>
<dbReference type="InterPro" id="IPR001451">
    <property type="entry name" value="Hexapep"/>
</dbReference>
<evidence type="ECO:0000256" key="3">
    <source>
        <dbReference type="ARBA" id="ARBA00022737"/>
    </source>
</evidence>
<sequence length="204" mass="22354">MMSDTNTTTTFSESEKDIFARDQSGEIISLNDPEYPQLFKVIQKAIRTTARLNTLVTDDQQEINTVFSELIGRKVDDTFFIIPPFYTDFGENITIGKNVFVNHACTFMDRGGITIEDNVLIGPKVNLITTNHPIHPSERRATISHPILIKKGAWIGVGATILPGVTVGENSIVAAGAVVSKDVPNNVIVGGIPAKIIKEIQLDY</sequence>
<keyword evidence="2 7" id="KW-0808">Transferase</keyword>
<dbReference type="Proteomes" id="UP000257136">
    <property type="component" value="Unassembled WGS sequence"/>
</dbReference>
<accession>A0A3E0E5D2</accession>
<dbReference type="InterPro" id="IPR051159">
    <property type="entry name" value="Hexapeptide_acetyltransf"/>
</dbReference>
<name>A0A3E0E5D2_9FLAO</name>
<dbReference type="InterPro" id="IPR011004">
    <property type="entry name" value="Trimer_LpxA-like_sf"/>
</dbReference>
<dbReference type="SUPFAM" id="SSF51161">
    <property type="entry name" value="Trimeric LpxA-like enzymes"/>
    <property type="match status" value="1"/>
</dbReference>
<dbReference type="FunFam" id="2.160.10.10:FF:000025">
    <property type="entry name" value="Hexapeptide-repeat containing-acetyltransferase"/>
    <property type="match status" value="1"/>
</dbReference>
<evidence type="ECO:0000256" key="6">
    <source>
        <dbReference type="ARBA" id="ARBA00067695"/>
    </source>
</evidence>
<keyword evidence="8" id="KW-1185">Reference proteome</keyword>
<reference evidence="7 8" key="1">
    <citation type="submission" date="2018-08" db="EMBL/GenBank/DDBJ databases">
        <title>Genomic Encyclopedia of Archaeal and Bacterial Type Strains, Phase II (KMG-II): from individual species to whole genera.</title>
        <authorList>
            <person name="Goeker M."/>
        </authorList>
    </citation>
    <scope>NUCLEOTIDE SEQUENCE [LARGE SCALE GENOMIC DNA]</scope>
    <source>
        <strain evidence="7 8">DSM 100880</strain>
    </source>
</reference>
<dbReference type="OrthoDB" id="9812571at2"/>
<evidence type="ECO:0000256" key="5">
    <source>
        <dbReference type="ARBA" id="ARBA00055587"/>
    </source>
</evidence>
<dbReference type="InterPro" id="IPR018357">
    <property type="entry name" value="Hexapep_transf_CS"/>
</dbReference>
<dbReference type="AlphaFoldDB" id="A0A3E0E5D2"/>
<dbReference type="Gene3D" id="2.160.10.10">
    <property type="entry name" value="Hexapeptide repeat proteins"/>
    <property type="match status" value="1"/>
</dbReference>
<keyword evidence="3" id="KW-0677">Repeat</keyword>
<dbReference type="PANTHER" id="PTHR23416">
    <property type="entry name" value="SIALIC ACID SYNTHASE-RELATED"/>
    <property type="match status" value="1"/>
</dbReference>
<evidence type="ECO:0000313" key="7">
    <source>
        <dbReference type="EMBL" id="REG92176.1"/>
    </source>
</evidence>
<evidence type="ECO:0000256" key="2">
    <source>
        <dbReference type="ARBA" id="ARBA00022679"/>
    </source>
</evidence>